<comment type="subcellular location">
    <subcellularLocation>
        <location evidence="1">Membrane</location>
        <topology evidence="1">Multi-pass membrane protein</topology>
    </subcellularLocation>
</comment>
<comment type="caution">
    <text evidence="9">The sequence shown here is derived from an EMBL/GenBank/DDBJ whole genome shotgun (WGS) entry which is preliminary data.</text>
</comment>
<feature type="domain" description="Major facilitator superfamily (MFS) profile" evidence="8">
    <location>
        <begin position="25"/>
        <end position="160"/>
    </location>
</feature>
<evidence type="ECO:0000256" key="7">
    <source>
        <dbReference type="SAM" id="Phobius"/>
    </source>
</evidence>
<evidence type="ECO:0000259" key="8">
    <source>
        <dbReference type="PROSITE" id="PS50850"/>
    </source>
</evidence>
<dbReference type="SUPFAM" id="SSF103473">
    <property type="entry name" value="MFS general substrate transporter"/>
    <property type="match status" value="1"/>
</dbReference>
<keyword evidence="6 7" id="KW-0472">Membrane</keyword>
<gene>
    <name evidence="9" type="ORF">GKE65_19420</name>
</gene>
<reference evidence="9" key="1">
    <citation type="journal article" date="2019" name="Nat. Med.">
        <title>A library of human gut bacterial isolates paired with longitudinal multiomics data enables mechanistic microbiome research.</title>
        <authorList>
            <person name="Poyet M."/>
            <person name="Groussin M."/>
            <person name="Gibbons S.M."/>
            <person name="Avila-Pacheco J."/>
            <person name="Jiang X."/>
            <person name="Kearney S.M."/>
            <person name="Perrotta A.R."/>
            <person name="Berdy B."/>
            <person name="Zhao S."/>
            <person name="Lieberman T.D."/>
            <person name="Swanson P.K."/>
            <person name="Smith M."/>
            <person name="Roesemann S."/>
            <person name="Alexander J.E."/>
            <person name="Rich S.A."/>
            <person name="Livny J."/>
            <person name="Vlamakis H."/>
            <person name="Clish C."/>
            <person name="Bullock K."/>
            <person name="Deik A."/>
            <person name="Scott J."/>
            <person name="Pierce K.A."/>
            <person name="Xavier R.J."/>
            <person name="Alm E.J."/>
        </authorList>
    </citation>
    <scope>NUCLEOTIDE SEQUENCE</scope>
    <source>
        <strain evidence="9">BIOML-A446</strain>
    </source>
</reference>
<dbReference type="Pfam" id="PF07690">
    <property type="entry name" value="MFS_1"/>
    <property type="match status" value="1"/>
</dbReference>
<evidence type="ECO:0000256" key="3">
    <source>
        <dbReference type="ARBA" id="ARBA00022475"/>
    </source>
</evidence>
<keyword evidence="3" id="KW-1003">Cell membrane</keyword>
<evidence type="ECO:0000313" key="9">
    <source>
        <dbReference type="EMBL" id="MSL40334.1"/>
    </source>
</evidence>
<dbReference type="PANTHER" id="PTHR43791">
    <property type="entry name" value="PERMEASE-RELATED"/>
    <property type="match status" value="1"/>
</dbReference>
<dbReference type="AlphaFoldDB" id="A0A6C9QF22"/>
<accession>A0A6C9QF22</accession>
<evidence type="ECO:0000256" key="4">
    <source>
        <dbReference type="ARBA" id="ARBA00022692"/>
    </source>
</evidence>
<sequence>MSQGINNDMTASKPRHIVKNLRWWILVLFLLGVTVNYITRNSLGILAPELKSNLGITTEQYSWIVGAFQLAYTLFQPLCGWLIDVIGLKLGFMICAGLWALACVLHAGAGNWVHLALLRFFMGGAEAAATPANAKTIGEWFPKSERPIAAGWAGVGFSIG</sequence>
<evidence type="ECO:0000256" key="2">
    <source>
        <dbReference type="ARBA" id="ARBA00022448"/>
    </source>
</evidence>
<keyword evidence="2" id="KW-0813">Transport</keyword>
<evidence type="ECO:0000256" key="5">
    <source>
        <dbReference type="ARBA" id="ARBA00022989"/>
    </source>
</evidence>
<dbReference type="EMBL" id="WKRU01000240">
    <property type="protein sequence ID" value="MSL40334.1"/>
    <property type="molecule type" value="Genomic_DNA"/>
</dbReference>
<dbReference type="PROSITE" id="PS50850">
    <property type="entry name" value="MFS"/>
    <property type="match status" value="1"/>
</dbReference>
<name>A0A6C9QF22_ECOLX</name>
<feature type="non-terminal residue" evidence="9">
    <location>
        <position position="160"/>
    </location>
</feature>
<dbReference type="GO" id="GO:0022857">
    <property type="term" value="F:transmembrane transporter activity"/>
    <property type="evidence" value="ECO:0007669"/>
    <property type="project" value="InterPro"/>
</dbReference>
<protein>
    <submittedName>
        <fullName evidence="9">MFS transporter</fullName>
    </submittedName>
</protein>
<dbReference type="Gene3D" id="1.20.1250.20">
    <property type="entry name" value="MFS general substrate transporter like domains"/>
    <property type="match status" value="1"/>
</dbReference>
<dbReference type="InterPro" id="IPR011701">
    <property type="entry name" value="MFS"/>
</dbReference>
<dbReference type="GO" id="GO:0016020">
    <property type="term" value="C:membrane"/>
    <property type="evidence" value="ECO:0007669"/>
    <property type="project" value="UniProtKB-SubCell"/>
</dbReference>
<keyword evidence="5 7" id="KW-1133">Transmembrane helix</keyword>
<dbReference type="InterPro" id="IPR036259">
    <property type="entry name" value="MFS_trans_sf"/>
</dbReference>
<feature type="transmembrane region" description="Helical" evidence="7">
    <location>
        <begin position="90"/>
        <end position="113"/>
    </location>
</feature>
<dbReference type="PANTHER" id="PTHR43791:SF36">
    <property type="entry name" value="TRANSPORTER, PUTATIVE (AFU_ORTHOLOGUE AFUA_6G08340)-RELATED"/>
    <property type="match status" value="1"/>
</dbReference>
<keyword evidence="4 7" id="KW-0812">Transmembrane</keyword>
<evidence type="ECO:0000256" key="6">
    <source>
        <dbReference type="ARBA" id="ARBA00023136"/>
    </source>
</evidence>
<feature type="transmembrane region" description="Helical" evidence="7">
    <location>
        <begin position="60"/>
        <end position="83"/>
    </location>
</feature>
<feature type="transmembrane region" description="Helical" evidence="7">
    <location>
        <begin position="21"/>
        <end position="40"/>
    </location>
</feature>
<evidence type="ECO:0000256" key="1">
    <source>
        <dbReference type="ARBA" id="ARBA00004141"/>
    </source>
</evidence>
<organism evidence="9">
    <name type="scientific">Escherichia coli</name>
    <dbReference type="NCBI Taxonomy" id="562"/>
    <lineage>
        <taxon>Bacteria</taxon>
        <taxon>Pseudomonadati</taxon>
        <taxon>Pseudomonadota</taxon>
        <taxon>Gammaproteobacteria</taxon>
        <taxon>Enterobacterales</taxon>
        <taxon>Enterobacteriaceae</taxon>
        <taxon>Escherichia</taxon>
    </lineage>
</organism>
<dbReference type="InterPro" id="IPR020846">
    <property type="entry name" value="MFS_dom"/>
</dbReference>
<proteinExistence type="predicted"/>